<dbReference type="Proteomes" id="UP001586593">
    <property type="component" value="Unassembled WGS sequence"/>
</dbReference>
<reference evidence="1 2" key="1">
    <citation type="journal article" date="2024" name="Commun. Biol.">
        <title>Comparative genomic analysis of thermophilic fungi reveals convergent evolutionary adaptations and gene losses.</title>
        <authorList>
            <person name="Steindorff A.S."/>
            <person name="Aguilar-Pontes M.V."/>
            <person name="Robinson A.J."/>
            <person name="Andreopoulos B."/>
            <person name="LaButti K."/>
            <person name="Kuo A."/>
            <person name="Mondo S."/>
            <person name="Riley R."/>
            <person name="Otillar R."/>
            <person name="Haridas S."/>
            <person name="Lipzen A."/>
            <person name="Grimwood J."/>
            <person name="Schmutz J."/>
            <person name="Clum A."/>
            <person name="Reid I.D."/>
            <person name="Moisan M.C."/>
            <person name="Butler G."/>
            <person name="Nguyen T.T.M."/>
            <person name="Dewar K."/>
            <person name="Conant G."/>
            <person name="Drula E."/>
            <person name="Henrissat B."/>
            <person name="Hansel C."/>
            <person name="Singer S."/>
            <person name="Hutchinson M.I."/>
            <person name="de Vries R.P."/>
            <person name="Natvig D.O."/>
            <person name="Powell A.J."/>
            <person name="Tsang A."/>
            <person name="Grigoriev I.V."/>
        </authorList>
    </citation>
    <scope>NUCLEOTIDE SEQUENCE [LARGE SCALE GENOMIC DNA]</scope>
    <source>
        <strain evidence="1 2">ATCC 24622</strain>
    </source>
</reference>
<name>A0ABR3X255_9PEZI</name>
<organism evidence="1 2">
    <name type="scientific">Phialemonium thermophilum</name>
    <dbReference type="NCBI Taxonomy" id="223376"/>
    <lineage>
        <taxon>Eukaryota</taxon>
        <taxon>Fungi</taxon>
        <taxon>Dikarya</taxon>
        <taxon>Ascomycota</taxon>
        <taxon>Pezizomycotina</taxon>
        <taxon>Sordariomycetes</taxon>
        <taxon>Sordariomycetidae</taxon>
        <taxon>Cephalothecales</taxon>
        <taxon>Cephalothecaceae</taxon>
        <taxon>Phialemonium</taxon>
    </lineage>
</organism>
<protein>
    <submittedName>
        <fullName evidence="1">Uncharacterized protein</fullName>
    </submittedName>
</protein>
<evidence type="ECO:0000313" key="1">
    <source>
        <dbReference type="EMBL" id="KAL1870009.1"/>
    </source>
</evidence>
<keyword evidence="2" id="KW-1185">Reference proteome</keyword>
<comment type="caution">
    <text evidence="1">The sequence shown here is derived from an EMBL/GenBank/DDBJ whole genome shotgun (WGS) entry which is preliminary data.</text>
</comment>
<sequence>MGVHTCCSCGTLSHIYPSLRGARIGKASGAMTQPPARPMGTQLHGLYRIATHKSWLARCSDPISPNLYDSRGSERRLLVGPPFHEGGLTAYPDR</sequence>
<gene>
    <name evidence="1" type="ORF">VTK73DRAFT_2818</name>
</gene>
<accession>A0ABR3X255</accession>
<proteinExistence type="predicted"/>
<dbReference type="EMBL" id="JAZHXJ010000182">
    <property type="protein sequence ID" value="KAL1870009.1"/>
    <property type="molecule type" value="Genomic_DNA"/>
</dbReference>
<evidence type="ECO:0000313" key="2">
    <source>
        <dbReference type="Proteomes" id="UP001586593"/>
    </source>
</evidence>